<feature type="region of interest" description="Disordered" evidence="5">
    <location>
        <begin position="1"/>
        <end position="26"/>
    </location>
</feature>
<organism evidence="7 8">
    <name type="scientific">Brachybacterium faecium (strain ATCC 43885 / DSM 4810 / JCM 11609 / LMG 19847 / NBRC 14762 / NCIMB 9860 / 6-10)</name>
    <dbReference type="NCBI Taxonomy" id="446465"/>
    <lineage>
        <taxon>Bacteria</taxon>
        <taxon>Bacillati</taxon>
        <taxon>Actinomycetota</taxon>
        <taxon>Actinomycetes</taxon>
        <taxon>Micrococcales</taxon>
        <taxon>Dermabacteraceae</taxon>
        <taxon>Brachybacterium</taxon>
    </lineage>
</organism>
<dbReference type="InterPro" id="IPR003593">
    <property type="entry name" value="AAA+_ATPase"/>
</dbReference>
<dbReference type="EMBL" id="CP001643">
    <property type="protein sequence ID" value="ACU86644.1"/>
    <property type="molecule type" value="Genomic_DNA"/>
</dbReference>
<feature type="domain" description="ABC transporter" evidence="6">
    <location>
        <begin position="318"/>
        <end position="560"/>
    </location>
</feature>
<gene>
    <name evidence="7" type="ordered locus">Bfae_28820</name>
</gene>
<dbReference type="InterPro" id="IPR050095">
    <property type="entry name" value="ECF_ABC_transporter_ATP-bd"/>
</dbReference>
<dbReference type="GO" id="GO:0005524">
    <property type="term" value="F:ATP binding"/>
    <property type="evidence" value="ECO:0007669"/>
    <property type="project" value="UniProtKB-KW"/>
</dbReference>
<dbReference type="GO" id="GO:0042626">
    <property type="term" value="F:ATPase-coupled transmembrane transporter activity"/>
    <property type="evidence" value="ECO:0007669"/>
    <property type="project" value="TreeGrafter"/>
</dbReference>
<dbReference type="InterPro" id="IPR015856">
    <property type="entry name" value="ABC_transpr_CbiO/EcfA_su"/>
</dbReference>
<feature type="domain" description="ABC transporter" evidence="6">
    <location>
        <begin position="35"/>
        <end position="273"/>
    </location>
</feature>
<evidence type="ECO:0000256" key="2">
    <source>
        <dbReference type="ARBA" id="ARBA00022448"/>
    </source>
</evidence>
<proteinExistence type="inferred from homology"/>
<protein>
    <submittedName>
        <fullName evidence="7">ATPase component of various ABC-type transport systems with duplicated ATPase domain</fullName>
    </submittedName>
</protein>
<evidence type="ECO:0000256" key="4">
    <source>
        <dbReference type="ARBA" id="ARBA00022840"/>
    </source>
</evidence>
<dbReference type="Gene3D" id="3.40.50.300">
    <property type="entry name" value="P-loop containing nucleotide triphosphate hydrolases"/>
    <property type="match status" value="2"/>
</dbReference>
<evidence type="ECO:0000256" key="3">
    <source>
        <dbReference type="ARBA" id="ARBA00022741"/>
    </source>
</evidence>
<evidence type="ECO:0000259" key="6">
    <source>
        <dbReference type="PROSITE" id="PS50893"/>
    </source>
</evidence>
<evidence type="ECO:0000313" key="8">
    <source>
        <dbReference type="Proteomes" id="UP000001919"/>
    </source>
</evidence>
<dbReference type="PROSITE" id="PS50893">
    <property type="entry name" value="ABC_TRANSPORTER_2"/>
    <property type="match status" value="2"/>
</dbReference>
<dbReference type="CDD" id="cd03225">
    <property type="entry name" value="ABC_cobalt_CbiO_domain1"/>
    <property type="match status" value="2"/>
</dbReference>
<dbReference type="PANTHER" id="PTHR43553">
    <property type="entry name" value="HEAVY METAL TRANSPORTER"/>
    <property type="match status" value="1"/>
</dbReference>
<dbReference type="eggNOG" id="COG0488">
    <property type="taxonomic scope" value="Bacteria"/>
</dbReference>
<dbReference type="OrthoDB" id="501320at2"/>
<dbReference type="InterPro" id="IPR027417">
    <property type="entry name" value="P-loop_NTPase"/>
</dbReference>
<name>C7MHX7_BRAFD</name>
<dbReference type="Proteomes" id="UP000001919">
    <property type="component" value="Chromosome"/>
</dbReference>
<keyword evidence="4" id="KW-0067">ATP-binding</keyword>
<dbReference type="PANTHER" id="PTHR43553:SF24">
    <property type="entry name" value="ENERGY-COUPLING FACTOR TRANSPORTER ATP-BINDING PROTEIN ECFA1"/>
    <property type="match status" value="1"/>
</dbReference>
<dbReference type="PROSITE" id="PS00211">
    <property type="entry name" value="ABC_TRANSPORTER_1"/>
    <property type="match status" value="1"/>
</dbReference>
<dbReference type="InterPro" id="IPR017871">
    <property type="entry name" value="ABC_transporter-like_CS"/>
</dbReference>
<dbReference type="KEGG" id="bfa:Bfae_28820"/>
<dbReference type="PATRIC" id="fig|446465.5.peg.2845"/>
<evidence type="ECO:0000256" key="1">
    <source>
        <dbReference type="ARBA" id="ARBA00005417"/>
    </source>
</evidence>
<dbReference type="GO" id="GO:0016887">
    <property type="term" value="F:ATP hydrolysis activity"/>
    <property type="evidence" value="ECO:0007669"/>
    <property type="project" value="InterPro"/>
</dbReference>
<accession>C7MHX7</accession>
<evidence type="ECO:0000313" key="7">
    <source>
        <dbReference type="EMBL" id="ACU86644.1"/>
    </source>
</evidence>
<dbReference type="STRING" id="446465.Bfae_28820"/>
<dbReference type="HOGENOM" id="CLU_000604_86_7_11"/>
<reference evidence="7 8" key="1">
    <citation type="journal article" date="2009" name="Stand. Genomic Sci.">
        <title>Complete genome sequence of Brachybacterium faecium type strain (Schefferle 6-10).</title>
        <authorList>
            <person name="Lapidus A."/>
            <person name="Pukall R."/>
            <person name="Labuttii K."/>
            <person name="Copeland A."/>
            <person name="Del Rio T.G."/>
            <person name="Nolan M."/>
            <person name="Chen F."/>
            <person name="Lucas S."/>
            <person name="Tice H."/>
            <person name="Cheng J.F."/>
            <person name="Bruce D."/>
            <person name="Goodwin L."/>
            <person name="Pitluck S."/>
            <person name="Rohde M."/>
            <person name="Goker M."/>
            <person name="Pati A."/>
            <person name="Ivanova N."/>
            <person name="Mavrommatis K."/>
            <person name="Chen A."/>
            <person name="Palaniappan K."/>
            <person name="D'haeseleer P."/>
            <person name="Chain P."/>
            <person name="Bristow J."/>
            <person name="Eisen J.A."/>
            <person name="Markowitz V."/>
            <person name="Hugenholtz P."/>
            <person name="Kyrpides N.C."/>
            <person name="Klenk H.P."/>
        </authorList>
    </citation>
    <scope>NUCLEOTIDE SEQUENCE [LARGE SCALE GENOMIC DNA]</scope>
    <source>
        <strain evidence="8">ATCC 43885 / DSM 4810 / JCM 11609 / LMG 19847 / NBRC 14762 / NCIMB 9860 / 6-10</strain>
    </source>
</reference>
<sequence length="641" mass="68025">MQTATPTTRPASTTTPTTASSAAPAGAPSAAAPAIVVKDLSFRYPGTDRDTLRNVDLTIERGDFVAVVGGNGSAKTTLCKTFNGLVPHYWNGDFAGSVHVGGVDTWDSSVAELSSRVGYVYQDFQNQLVRPTVRDEVAFGPLNFGHADHRERTEEALAQLGIAHLRDHFVWQLSGGQSHLVALAAVLALRPEVIVVDEPVAELDPARAREIYLRLRELNQRHGITVITIEHHAEFIAEFASSVVLMADGAPVWHLPVQEAMDRHADLAEHGVPAPDAVALSAAAGARPVALDVPSAARALRPLLLTRPRPTAQPEPPVAADEVVASLRGVTHGYRSVGGGLSTVLDDLDLELHDGERVALVGTNGAGKTTLMKLLTGLIVPRSGTVTVDGIDTRSRSAARLADHVSYLYQHPQQMFLKDTVREDIALFPRGRRRPDTEEIVDRIIDEVGLAALADRDGRSLSGGQQRRATLGIGLAMRPSLLLLDEPTSSLDIRSRDDVTAMLAALSDTVRCAVVATHDMELVATWASRVLVLDQGAVLADVSPRELFSHPGVTAQARLVPPQAARIALELGLDPLPLTAAELRAWLPGPARASATCTDPAVSDTALSGPAVSDTAFSGPAFSDPAFSGPAVSDSAHPEVR</sequence>
<dbReference type="SUPFAM" id="SSF52540">
    <property type="entry name" value="P-loop containing nucleoside triphosphate hydrolases"/>
    <property type="match status" value="2"/>
</dbReference>
<evidence type="ECO:0000256" key="5">
    <source>
        <dbReference type="SAM" id="MobiDB-lite"/>
    </source>
</evidence>
<dbReference type="AlphaFoldDB" id="C7MHX7"/>
<keyword evidence="8" id="KW-1185">Reference proteome</keyword>
<comment type="similarity">
    <text evidence="1">Belongs to the ABC transporter superfamily.</text>
</comment>
<dbReference type="Pfam" id="PF00005">
    <property type="entry name" value="ABC_tran"/>
    <property type="match status" value="2"/>
</dbReference>
<dbReference type="InterPro" id="IPR003439">
    <property type="entry name" value="ABC_transporter-like_ATP-bd"/>
</dbReference>
<keyword evidence="3" id="KW-0547">Nucleotide-binding</keyword>
<dbReference type="SMART" id="SM00382">
    <property type="entry name" value="AAA"/>
    <property type="match status" value="2"/>
</dbReference>
<dbReference type="GO" id="GO:0043190">
    <property type="term" value="C:ATP-binding cassette (ABC) transporter complex"/>
    <property type="evidence" value="ECO:0007669"/>
    <property type="project" value="TreeGrafter"/>
</dbReference>
<keyword evidence="2" id="KW-0813">Transport</keyword>